<feature type="chain" id="PRO_5045983078" description="Secreted protein" evidence="1">
    <location>
        <begin position="27"/>
        <end position="115"/>
    </location>
</feature>
<feature type="signal peptide" evidence="1">
    <location>
        <begin position="1"/>
        <end position="26"/>
    </location>
</feature>
<dbReference type="EMBL" id="BMDZ01000069">
    <property type="protein sequence ID" value="GGB56949.1"/>
    <property type="molecule type" value="Genomic_DNA"/>
</dbReference>
<accession>A0ABQ1J383</accession>
<dbReference type="RefSeq" id="WP_188581646.1">
    <property type="nucleotide sequence ID" value="NZ_BMDZ01000069.1"/>
</dbReference>
<keyword evidence="3" id="KW-1185">Reference proteome</keyword>
<name>A0ABQ1J383_9PROT</name>
<evidence type="ECO:0000256" key="1">
    <source>
        <dbReference type="SAM" id="SignalP"/>
    </source>
</evidence>
<keyword evidence="1" id="KW-0732">Signal</keyword>
<evidence type="ECO:0008006" key="4">
    <source>
        <dbReference type="Google" id="ProtNLM"/>
    </source>
</evidence>
<sequence>MNLARLTIVAATLALTLTATQRQVSAGAVFAAKENTLNGTCHSSKTTIIHKNNVSAANAGCSQLLLSFVNNLGDNPINAYVVGLDSNNRVGNCSPYPSGREGGGLGWVTGLAYQM</sequence>
<dbReference type="Proteomes" id="UP000603352">
    <property type="component" value="Unassembled WGS sequence"/>
</dbReference>
<reference evidence="3" key="1">
    <citation type="journal article" date="2019" name="Int. J. Syst. Evol. Microbiol.">
        <title>The Global Catalogue of Microorganisms (GCM) 10K type strain sequencing project: providing services to taxonomists for standard genome sequencing and annotation.</title>
        <authorList>
            <consortium name="The Broad Institute Genomics Platform"/>
            <consortium name="The Broad Institute Genome Sequencing Center for Infectious Disease"/>
            <person name="Wu L."/>
            <person name="Ma J."/>
        </authorList>
    </citation>
    <scope>NUCLEOTIDE SEQUENCE [LARGE SCALE GENOMIC DNA]</scope>
    <source>
        <strain evidence="3">CGMCC 1.10188</strain>
    </source>
</reference>
<proteinExistence type="predicted"/>
<gene>
    <name evidence="2" type="ORF">GCM10011505_42320</name>
</gene>
<evidence type="ECO:0000313" key="2">
    <source>
        <dbReference type="EMBL" id="GGB56949.1"/>
    </source>
</evidence>
<organism evidence="2 3">
    <name type="scientific">Tistrella bauzanensis</name>
    <dbReference type="NCBI Taxonomy" id="657419"/>
    <lineage>
        <taxon>Bacteria</taxon>
        <taxon>Pseudomonadati</taxon>
        <taxon>Pseudomonadota</taxon>
        <taxon>Alphaproteobacteria</taxon>
        <taxon>Geminicoccales</taxon>
        <taxon>Geminicoccaceae</taxon>
        <taxon>Tistrella</taxon>
    </lineage>
</organism>
<protein>
    <recommendedName>
        <fullName evidence="4">Secreted protein</fullName>
    </recommendedName>
</protein>
<evidence type="ECO:0000313" key="3">
    <source>
        <dbReference type="Proteomes" id="UP000603352"/>
    </source>
</evidence>
<comment type="caution">
    <text evidence="2">The sequence shown here is derived from an EMBL/GenBank/DDBJ whole genome shotgun (WGS) entry which is preliminary data.</text>
</comment>